<dbReference type="GO" id="GO:0005829">
    <property type="term" value="C:cytosol"/>
    <property type="evidence" value="ECO:0007669"/>
    <property type="project" value="TreeGrafter"/>
</dbReference>
<dbReference type="InterPro" id="IPR006035">
    <property type="entry name" value="Ureohydrolase"/>
</dbReference>
<dbReference type="PANTHER" id="PTHR43782:SF3">
    <property type="entry name" value="ARGINASE"/>
    <property type="match status" value="1"/>
</dbReference>
<dbReference type="AlphaFoldDB" id="A0A5N6MJK2"/>
<dbReference type="PROSITE" id="PS51409">
    <property type="entry name" value="ARGINASE_2"/>
    <property type="match status" value="1"/>
</dbReference>
<keyword evidence="2" id="KW-0378">Hydrolase</keyword>
<keyword evidence="6" id="KW-1185">Reference proteome</keyword>
<organism evidence="5 6">
    <name type="scientific">Arthrobacter yangruifuii</name>
    <dbReference type="NCBI Taxonomy" id="2606616"/>
    <lineage>
        <taxon>Bacteria</taxon>
        <taxon>Bacillati</taxon>
        <taxon>Actinomycetota</taxon>
        <taxon>Actinomycetes</taxon>
        <taxon>Micrococcales</taxon>
        <taxon>Micrococcaceae</taxon>
        <taxon>Arthrobacter</taxon>
    </lineage>
</organism>
<dbReference type="Proteomes" id="UP000326852">
    <property type="component" value="Unassembled WGS sequence"/>
</dbReference>
<keyword evidence="3" id="KW-0464">Manganese</keyword>
<name>A0A5N6MJK2_9MICC</name>
<dbReference type="PANTHER" id="PTHR43782">
    <property type="entry name" value="ARGINASE"/>
    <property type="match status" value="1"/>
</dbReference>
<keyword evidence="1" id="KW-0479">Metal-binding</keyword>
<evidence type="ECO:0000256" key="3">
    <source>
        <dbReference type="ARBA" id="ARBA00023211"/>
    </source>
</evidence>
<dbReference type="InterPro" id="IPR023696">
    <property type="entry name" value="Ureohydrolase_dom_sf"/>
</dbReference>
<dbReference type="GO" id="GO:0004053">
    <property type="term" value="F:arginase activity"/>
    <property type="evidence" value="ECO:0007669"/>
    <property type="project" value="TreeGrafter"/>
</dbReference>
<protein>
    <submittedName>
        <fullName evidence="5">Arginase family protein</fullName>
    </submittedName>
</protein>
<evidence type="ECO:0000256" key="2">
    <source>
        <dbReference type="ARBA" id="ARBA00022801"/>
    </source>
</evidence>
<comment type="similarity">
    <text evidence="4">Belongs to the arginase family.</text>
</comment>
<evidence type="ECO:0000256" key="1">
    <source>
        <dbReference type="ARBA" id="ARBA00022723"/>
    </source>
</evidence>
<dbReference type="EMBL" id="VTFX01000004">
    <property type="protein sequence ID" value="KAD3632948.1"/>
    <property type="molecule type" value="Genomic_DNA"/>
</dbReference>
<dbReference type="Gene3D" id="3.40.800.10">
    <property type="entry name" value="Ureohydrolase domain"/>
    <property type="match status" value="1"/>
</dbReference>
<dbReference type="SUPFAM" id="SSF52768">
    <property type="entry name" value="Arginase/deacetylase"/>
    <property type="match status" value="1"/>
</dbReference>
<dbReference type="RefSeq" id="WP_146362099.1">
    <property type="nucleotide sequence ID" value="NZ_VOAL01000003.1"/>
</dbReference>
<dbReference type="Pfam" id="PF00491">
    <property type="entry name" value="Arginase"/>
    <property type="match status" value="1"/>
</dbReference>
<comment type="caution">
    <text evidence="5">The sequence shown here is derived from an EMBL/GenBank/DDBJ whole genome shotgun (WGS) entry which is preliminary data.</text>
</comment>
<gene>
    <name evidence="5" type="ORF">GD627_08830</name>
</gene>
<evidence type="ECO:0000313" key="6">
    <source>
        <dbReference type="Proteomes" id="UP000326852"/>
    </source>
</evidence>
<dbReference type="GO" id="GO:0030145">
    <property type="term" value="F:manganese ion binding"/>
    <property type="evidence" value="ECO:0007669"/>
    <property type="project" value="TreeGrafter"/>
</dbReference>
<accession>A0A5N6MJK2</accession>
<evidence type="ECO:0000256" key="4">
    <source>
        <dbReference type="PROSITE-ProRule" id="PRU00742"/>
    </source>
</evidence>
<reference evidence="5 6" key="1">
    <citation type="submission" date="2019-08" db="EMBL/GenBank/DDBJ databases">
        <title>Arthrobacter sp. nov., isolated from plateau pika and Tibetan wild ass.</title>
        <authorList>
            <person name="Ge Y."/>
        </authorList>
    </citation>
    <scope>NUCLEOTIDE SEQUENCE [LARGE SCALE GENOMIC DNA]</scope>
    <source>
        <strain evidence="5 6">785</strain>
    </source>
</reference>
<proteinExistence type="inferred from homology"/>
<dbReference type="CDD" id="cd09999">
    <property type="entry name" value="Arginase-like_1"/>
    <property type="match status" value="1"/>
</dbReference>
<dbReference type="OrthoDB" id="7331788at2"/>
<evidence type="ECO:0000313" key="5">
    <source>
        <dbReference type="EMBL" id="KAD3632948.1"/>
    </source>
</evidence>
<sequence length="297" mass="31103">MTSMHPSGPGSLRLIFPQWQGAAGAAAVGSLPAGPPHQTQLSYHLGPALLELLSPEHDGPAAYVPVSIDTSDEAVETVDGIYARGTVLHQLREALALVSETAPDSVVTFGGECSVSVAPFSYLASQYGTDLAVLWVDAHPDTGLPGDSYTGFRSMSLATLAGEGDAEFIDALPAVVPPSNILHVGLQDWQDPGIANKQRMGIASVGITDTPEDTRRIVDWLALTGAAKLAVHVDLDVLDRRDFSGSTGNGTRGMRAPDLLRIIDVLGDAGEIVGLTLAQHAPLELLRLGGLLRDLPV</sequence>